<accession>A0A2K9BP80</accession>
<dbReference type="RefSeq" id="WP_157826226.1">
    <property type="nucleotide sequence ID" value="NZ_CP021558.1"/>
</dbReference>
<proteinExistence type="predicted"/>
<dbReference type="CDD" id="cd00093">
    <property type="entry name" value="HTH_XRE"/>
    <property type="match status" value="1"/>
</dbReference>
<dbReference type="EMBL" id="CP021558">
    <property type="protein sequence ID" value="AUE03078.1"/>
    <property type="molecule type" value="Genomic_DNA"/>
</dbReference>
<evidence type="ECO:0000313" key="3">
    <source>
        <dbReference type="Proteomes" id="UP000232491"/>
    </source>
</evidence>
<dbReference type="InterPro" id="IPR001387">
    <property type="entry name" value="Cro/C1-type_HTH"/>
</dbReference>
<protein>
    <recommendedName>
        <fullName evidence="1">HTH cro/C1-type domain-containing protein</fullName>
    </recommendedName>
</protein>
<dbReference type="SMART" id="SM00530">
    <property type="entry name" value="HTH_XRE"/>
    <property type="match status" value="1"/>
</dbReference>
<organism evidence="2 3">
    <name type="scientific">Bifidobacterium breve</name>
    <dbReference type="NCBI Taxonomy" id="1685"/>
    <lineage>
        <taxon>Bacteria</taxon>
        <taxon>Bacillati</taxon>
        <taxon>Actinomycetota</taxon>
        <taxon>Actinomycetes</taxon>
        <taxon>Bifidobacteriales</taxon>
        <taxon>Bifidobacteriaceae</taxon>
        <taxon>Bifidobacterium</taxon>
    </lineage>
</organism>
<feature type="domain" description="HTH cro/C1-type" evidence="1">
    <location>
        <begin position="18"/>
        <end position="76"/>
    </location>
</feature>
<evidence type="ECO:0000259" key="1">
    <source>
        <dbReference type="PROSITE" id="PS50943"/>
    </source>
</evidence>
<dbReference type="InterPro" id="IPR010982">
    <property type="entry name" value="Lambda_DNA-bd_dom_sf"/>
</dbReference>
<dbReference type="Proteomes" id="UP000232491">
    <property type="component" value="Chromosome"/>
</dbReference>
<dbReference type="Gene3D" id="1.10.260.40">
    <property type="entry name" value="lambda repressor-like DNA-binding domains"/>
    <property type="match status" value="1"/>
</dbReference>
<dbReference type="GO" id="GO:0003677">
    <property type="term" value="F:DNA binding"/>
    <property type="evidence" value="ECO:0007669"/>
    <property type="project" value="InterPro"/>
</dbReference>
<gene>
    <name evidence="2" type="ORF">BB215W447A_1060</name>
</gene>
<evidence type="ECO:0000313" key="2">
    <source>
        <dbReference type="EMBL" id="AUE03078.1"/>
    </source>
</evidence>
<dbReference type="PROSITE" id="PS50943">
    <property type="entry name" value="HTH_CROC1"/>
    <property type="match status" value="1"/>
</dbReference>
<dbReference type="Pfam" id="PF01381">
    <property type="entry name" value="HTH_3"/>
    <property type="match status" value="1"/>
</dbReference>
<sequence length="268" mass="30203">MEEKGISGDGLAPFSANLRRYRRDNGGMTQKELAVLLEVTQKTVSGWENITDEDRYPPLGRLRRIARTLGMPVWRLTGDMQTDDYRIQEVAGLLGIDPYCVTAIMDLAGMDADGGYEPLKDRSRELSALLMSVDERLLDAFAPLVRISWRDPERCDDPTEAAHGYGRDMDAAARARFEAANALDAMLRDRFPVHDREDYFTPDALEKEREEERRRLEKTAARADAGKLRAAIEALAGMGRVLSAMRDDYEDAKRRIARPGTDAARLRP</sequence>
<reference evidence="2 3" key="1">
    <citation type="submission" date="2017-05" db="EMBL/GenBank/DDBJ databases">
        <title>Comparative genomics and methylome analysis of the gut commensal Bifidobacterium breve.</title>
        <authorList>
            <person name="Bottacini F."/>
            <person name="Morrissey R."/>
            <person name="Roberts R.J."/>
            <person name="James K."/>
            <person name="van Breen J."/>
            <person name="Egan M."/>
            <person name="Lambert J."/>
            <person name="van Limpt K."/>
            <person name="Stanton C."/>
            <person name="Knol J."/>
            <person name="O' Connell Motherway M."/>
            <person name="van Sinderen D."/>
        </authorList>
    </citation>
    <scope>NUCLEOTIDE SEQUENCE [LARGE SCALE GENOMIC DNA]</scope>
    <source>
        <strain evidence="2 3">215W447a</strain>
    </source>
</reference>
<name>A0A2K9BP80_BIFBR</name>
<dbReference type="AlphaFoldDB" id="A0A2K9BP80"/>
<dbReference type="SUPFAM" id="SSF47413">
    <property type="entry name" value="lambda repressor-like DNA-binding domains"/>
    <property type="match status" value="1"/>
</dbReference>